<dbReference type="AlphaFoldDB" id="K4A482"/>
<keyword evidence="1" id="KW-0732">Signal</keyword>
<dbReference type="Proteomes" id="UP000004995">
    <property type="component" value="Unassembled WGS sequence"/>
</dbReference>
<evidence type="ECO:0000256" key="1">
    <source>
        <dbReference type="SAM" id="SignalP"/>
    </source>
</evidence>
<protein>
    <recommendedName>
        <fullName evidence="4">Hydrophobic seed protein domain-containing protein</fullName>
    </recommendedName>
</protein>
<dbReference type="EnsemblPlants" id="KQL22698">
    <property type="protein sequence ID" value="KQL22698"/>
    <property type="gene ID" value="SETIT_033686mg"/>
</dbReference>
<feature type="chain" id="PRO_5010128545" description="Hydrophobic seed protein domain-containing protein" evidence="1">
    <location>
        <begin position="17"/>
        <end position="43"/>
    </location>
</feature>
<dbReference type="EMBL" id="AGNK02000705">
    <property type="status" value="NOT_ANNOTATED_CDS"/>
    <property type="molecule type" value="Genomic_DNA"/>
</dbReference>
<dbReference type="InParanoid" id="K4A482"/>
<dbReference type="HOGENOM" id="CLU_3243078_0_0_1"/>
<reference evidence="3" key="1">
    <citation type="journal article" date="2012" name="Nat. Biotechnol.">
        <title>Reference genome sequence of the model plant Setaria.</title>
        <authorList>
            <person name="Bennetzen J.L."/>
            <person name="Schmutz J."/>
            <person name="Wang H."/>
            <person name="Percifield R."/>
            <person name="Hawkins J."/>
            <person name="Pontaroli A.C."/>
            <person name="Estep M."/>
            <person name="Feng L."/>
            <person name="Vaughn J.N."/>
            <person name="Grimwood J."/>
            <person name="Jenkins J."/>
            <person name="Barry K."/>
            <person name="Lindquist E."/>
            <person name="Hellsten U."/>
            <person name="Deshpande S."/>
            <person name="Wang X."/>
            <person name="Wu X."/>
            <person name="Mitros T."/>
            <person name="Triplett J."/>
            <person name="Yang X."/>
            <person name="Ye C.Y."/>
            <person name="Mauro-Herrera M."/>
            <person name="Wang L."/>
            <person name="Li P."/>
            <person name="Sharma M."/>
            <person name="Sharma R."/>
            <person name="Ronald P.C."/>
            <person name="Panaud O."/>
            <person name="Kellogg E.A."/>
            <person name="Brutnell T.P."/>
            <person name="Doust A.N."/>
            <person name="Tuskan G.A."/>
            <person name="Rokhsar D."/>
            <person name="Devos K.M."/>
        </authorList>
    </citation>
    <scope>NUCLEOTIDE SEQUENCE [LARGE SCALE GENOMIC DNA]</scope>
    <source>
        <strain evidence="3">cv. Yugu1</strain>
    </source>
</reference>
<organism evidence="2 3">
    <name type="scientific">Setaria italica</name>
    <name type="common">Foxtail millet</name>
    <name type="synonym">Panicum italicum</name>
    <dbReference type="NCBI Taxonomy" id="4555"/>
    <lineage>
        <taxon>Eukaryota</taxon>
        <taxon>Viridiplantae</taxon>
        <taxon>Streptophyta</taxon>
        <taxon>Embryophyta</taxon>
        <taxon>Tracheophyta</taxon>
        <taxon>Spermatophyta</taxon>
        <taxon>Magnoliopsida</taxon>
        <taxon>Liliopsida</taxon>
        <taxon>Poales</taxon>
        <taxon>Poaceae</taxon>
        <taxon>PACMAD clade</taxon>
        <taxon>Panicoideae</taxon>
        <taxon>Panicodae</taxon>
        <taxon>Paniceae</taxon>
        <taxon>Cenchrinae</taxon>
        <taxon>Setaria</taxon>
    </lineage>
</organism>
<sequence length="43" mass="4593">MVFMPVLCGITVTCNSADSCVCVCEALEILDSSGIKLTERVEI</sequence>
<feature type="signal peptide" evidence="1">
    <location>
        <begin position="1"/>
        <end position="16"/>
    </location>
</feature>
<evidence type="ECO:0008006" key="4">
    <source>
        <dbReference type="Google" id="ProtNLM"/>
    </source>
</evidence>
<keyword evidence="3" id="KW-1185">Reference proteome</keyword>
<proteinExistence type="predicted"/>
<evidence type="ECO:0000313" key="3">
    <source>
        <dbReference type="Proteomes" id="UP000004995"/>
    </source>
</evidence>
<name>K4A482_SETIT</name>
<evidence type="ECO:0000313" key="2">
    <source>
        <dbReference type="EnsemblPlants" id="KQL22698"/>
    </source>
</evidence>
<reference evidence="2" key="2">
    <citation type="submission" date="2018-08" db="UniProtKB">
        <authorList>
            <consortium name="EnsemblPlants"/>
        </authorList>
    </citation>
    <scope>IDENTIFICATION</scope>
    <source>
        <strain evidence="2">Yugu1</strain>
    </source>
</reference>
<dbReference type="Gramene" id="KQL22698">
    <property type="protein sequence ID" value="KQL22698"/>
    <property type="gene ID" value="SETIT_033686mg"/>
</dbReference>
<accession>K4A482</accession>